<feature type="transmembrane region" description="Helical" evidence="2">
    <location>
        <begin position="247"/>
        <end position="271"/>
    </location>
</feature>
<name>A0AAJ7RUX7_CEPCN</name>
<evidence type="ECO:0000313" key="8">
    <source>
        <dbReference type="RefSeq" id="XP_024947045.1"/>
    </source>
</evidence>
<accession>A0AAJ7RUX7</accession>
<sequence length="440" mass="48627">MATKMKCGMISMISIIIVLPIIGAEEQSDSSALLDAAILQGTELGVEKKLINVENNDETSESPRTGKGLSIMPIPTYLTERKGAKDTVQDDTIFKKSQGVDRSGSLGSVRTTRQFDTATPFGYDNFGAAPSGQESYGGHSQRGQYGTENYSSTSSENYNNDYRNYDDTGYFYSSNNGVGNGGGPFWSPVPNRPPFRPPLTPLPSPPLGSYYPQSYPGNTVVLKPVTTYSHGPSSSLFTLFSNLGSNLWQIFQIGLGSSLIFVIPAILFKLFIIPLKILKFIKIVKILLKLFFVVPFLIRVFLPNISSNIGTAHAIVEKSREATLDNSTNYWNWQSYVMDYLTPQDTNSTSWTDDIPELRDCPSKMACDLGSYLASTPTMFSLPQKLNNYLLVQAERLDKHESQSPGRTQKENVVRAFVQALGKRETYSECATLYSCSILL</sequence>
<gene>
    <name evidence="5 6 7 8" type="primary">LOC107273971</name>
</gene>
<evidence type="ECO:0000313" key="4">
    <source>
        <dbReference type="Proteomes" id="UP000694920"/>
    </source>
</evidence>
<feature type="transmembrane region" description="Helical" evidence="2">
    <location>
        <begin position="283"/>
        <end position="302"/>
    </location>
</feature>
<dbReference type="RefSeq" id="XP_024947045.1">
    <property type="nucleotide sequence ID" value="XM_025091277.1"/>
</dbReference>
<feature type="chain" id="PRO_5044709167" evidence="3">
    <location>
        <begin position="25"/>
        <end position="440"/>
    </location>
</feature>
<dbReference type="RefSeq" id="XP_024947043.1">
    <property type="nucleotide sequence ID" value="XM_025091275.1"/>
</dbReference>
<protein>
    <submittedName>
        <fullName evidence="5 6">Uncharacterized protein LOC107273971</fullName>
    </submittedName>
</protein>
<dbReference type="Proteomes" id="UP000694920">
    <property type="component" value="Unplaced"/>
</dbReference>
<keyword evidence="2" id="KW-1133">Transmembrane helix</keyword>
<feature type="region of interest" description="Disordered" evidence="1">
    <location>
        <begin position="124"/>
        <end position="159"/>
    </location>
</feature>
<feature type="compositionally biased region" description="Low complexity" evidence="1">
    <location>
        <begin position="147"/>
        <end position="159"/>
    </location>
</feature>
<proteinExistence type="predicted"/>
<dbReference type="RefSeq" id="XP_015608164.1">
    <property type="nucleotide sequence ID" value="XM_015752678.2"/>
</dbReference>
<keyword evidence="3" id="KW-0732">Signal</keyword>
<feature type="signal peptide" evidence="3">
    <location>
        <begin position="1"/>
        <end position="24"/>
    </location>
</feature>
<dbReference type="GeneID" id="107273971"/>
<organism evidence="4 8">
    <name type="scientific">Cephus cinctus</name>
    <name type="common">Wheat stem sawfly</name>
    <dbReference type="NCBI Taxonomy" id="211228"/>
    <lineage>
        <taxon>Eukaryota</taxon>
        <taxon>Metazoa</taxon>
        <taxon>Ecdysozoa</taxon>
        <taxon>Arthropoda</taxon>
        <taxon>Hexapoda</taxon>
        <taxon>Insecta</taxon>
        <taxon>Pterygota</taxon>
        <taxon>Neoptera</taxon>
        <taxon>Endopterygota</taxon>
        <taxon>Hymenoptera</taxon>
        <taxon>Cephoidea</taxon>
        <taxon>Cephidae</taxon>
        <taxon>Cephus</taxon>
    </lineage>
</organism>
<evidence type="ECO:0000313" key="6">
    <source>
        <dbReference type="RefSeq" id="XP_024947043.1"/>
    </source>
</evidence>
<dbReference type="KEGG" id="ccin:107273971"/>
<keyword evidence="4" id="KW-1185">Reference proteome</keyword>
<evidence type="ECO:0000256" key="3">
    <source>
        <dbReference type="SAM" id="SignalP"/>
    </source>
</evidence>
<evidence type="ECO:0000313" key="5">
    <source>
        <dbReference type="RefSeq" id="XP_015608164.1"/>
    </source>
</evidence>
<evidence type="ECO:0000313" key="7">
    <source>
        <dbReference type="RefSeq" id="XP_024947044.1"/>
    </source>
</evidence>
<keyword evidence="2" id="KW-0812">Transmembrane</keyword>
<keyword evidence="2" id="KW-0472">Membrane</keyword>
<evidence type="ECO:0000256" key="2">
    <source>
        <dbReference type="SAM" id="Phobius"/>
    </source>
</evidence>
<dbReference type="AlphaFoldDB" id="A0AAJ7RUX7"/>
<reference evidence="5 6" key="1">
    <citation type="submission" date="2025-04" db="UniProtKB">
        <authorList>
            <consortium name="RefSeq"/>
        </authorList>
    </citation>
    <scope>IDENTIFICATION</scope>
</reference>
<evidence type="ECO:0000256" key="1">
    <source>
        <dbReference type="SAM" id="MobiDB-lite"/>
    </source>
</evidence>
<dbReference type="RefSeq" id="XP_024947044.1">
    <property type="nucleotide sequence ID" value="XM_025091276.1"/>
</dbReference>